<dbReference type="GO" id="GO:0000049">
    <property type="term" value="F:tRNA binding"/>
    <property type="evidence" value="ECO:0007669"/>
    <property type="project" value="UniProtKB-UniRule"/>
</dbReference>
<dbReference type="GO" id="GO:0043023">
    <property type="term" value="F:ribosomal large subunit binding"/>
    <property type="evidence" value="ECO:0007669"/>
    <property type="project" value="UniProtKB-UniRule"/>
</dbReference>
<evidence type="ECO:0000259" key="6">
    <source>
        <dbReference type="Pfam" id="PF05670"/>
    </source>
</evidence>
<dbReference type="Gene3D" id="1.10.8.50">
    <property type="match status" value="1"/>
</dbReference>
<sequence length="571" mass="64752">MSFDGIVTRSVCRELNSVFAGGRISKIYQPHPSDLILVIRSHGANRRLLISTGAQFTRLHITTRAIDNPAEPPMFCMLMRKYLEGNVVESIQQLDYERIVHIDLIGKNDLGDPAHRRMIIELMGKHSNIILIDRDNGQIIDAIKRLPPSINRHRTVLPGQPYVLPPDPHKLDPATITSDELLQHLDFNSGRLDRQLVETINGFSPLLAKEIMHRAGVPTQQAVISAFSAVQHLIIKEEFQPQIIRKTGGKDHFHVLPLTHIEGEVETFDSPSTMLETYFSLKSEADIVRQRAANLSHWLTNEKKKNERKLDKLRATLKDAEDASRFQLYGELLTAHMHLVNKGDQSATVVNYYDPEQQSVTIPLDPNRTPSENAQSFFKKYNKLKTAQKVVEEQIKATHQEIDYFDALLQQITSAGVNDIDEIREELEEGGYLKRRISKARKQKNQKPNLEHYTSSEGIPILVGKNNKQNEFLTTRQASAEDTWLHTKDIPGSHVVIRAKDFGETTLMEAANLAAYFSKSSMSSSVPVDYTLIKHVHKPNGAKPGYVIYDHQKTVFVTPDERLVLQLKDPK</sequence>
<protein>
    <recommendedName>
        <fullName evidence="5">Rqc2 homolog RqcH</fullName>
        <shortName evidence="5">RqcH</shortName>
    </recommendedName>
</protein>
<comment type="function">
    <text evidence="5">Key component of the ribosome quality control system (RQC), a ribosome-associated complex that mediates the extraction of incompletely synthesized nascent chains from stalled ribosomes and their subsequent degradation. RqcH recruits Ala-charged tRNA, and with RqcP directs the elongation of stalled nascent chains on 50S ribosomal subunits, leading to non-templated C-terminal alanine extensions (Ala tail). The Ala tail promotes nascent chain degradation. May add between 1 and at least 8 Ala residues. Binds to stalled 50S ribosomal subunits.</text>
</comment>
<dbReference type="GO" id="GO:1990112">
    <property type="term" value="C:RQC complex"/>
    <property type="evidence" value="ECO:0007669"/>
    <property type="project" value="TreeGrafter"/>
</dbReference>
<comment type="subunit">
    <text evidence="5">Associates with stalled 50S ribosomal subunits. Binds to RqcP.</text>
</comment>
<feature type="domain" description="NFACT RNA-binding" evidence="6">
    <location>
        <begin position="452"/>
        <end position="541"/>
    </location>
</feature>
<keyword evidence="2 5" id="KW-0699">rRNA-binding</keyword>
<reference evidence="7" key="1">
    <citation type="journal article" date="2014" name="Int. J. Syst. Evol. Microbiol.">
        <title>Complete genome sequence of Corynebacterium casei LMG S-19264T (=DSM 44701T), isolated from a smear-ripened cheese.</title>
        <authorList>
            <consortium name="US DOE Joint Genome Institute (JGI-PGF)"/>
            <person name="Walter F."/>
            <person name="Albersmeier A."/>
            <person name="Kalinowski J."/>
            <person name="Ruckert C."/>
        </authorList>
    </citation>
    <scope>NUCLEOTIDE SEQUENCE</scope>
    <source>
        <strain evidence="7">CGMCC 1.15371</strain>
    </source>
</reference>
<dbReference type="InterPro" id="IPR051608">
    <property type="entry name" value="RQC_Subunit_NEMF"/>
</dbReference>
<dbReference type="Pfam" id="PF05670">
    <property type="entry name" value="NFACT-R_1"/>
    <property type="match status" value="1"/>
</dbReference>
<evidence type="ECO:0000313" key="8">
    <source>
        <dbReference type="Proteomes" id="UP000628775"/>
    </source>
</evidence>
<dbReference type="FunFam" id="2.30.310.10:FF:000004">
    <property type="entry name" value="Fibronectin-binding protein A"/>
    <property type="match status" value="1"/>
</dbReference>
<name>A0A8J2VP82_9BACL</name>
<evidence type="ECO:0000256" key="3">
    <source>
        <dbReference type="ARBA" id="ARBA00022884"/>
    </source>
</evidence>
<dbReference type="Gene3D" id="3.40.970.40">
    <property type="entry name" value="fibrinogen binding protein from staphylococcus aureus domain like"/>
    <property type="match status" value="1"/>
</dbReference>
<dbReference type="Pfam" id="PF05833">
    <property type="entry name" value="NFACT_N"/>
    <property type="match status" value="1"/>
</dbReference>
<dbReference type="EMBL" id="BMIR01000008">
    <property type="protein sequence ID" value="GGE41724.1"/>
    <property type="molecule type" value="Genomic_DNA"/>
</dbReference>
<keyword evidence="8" id="KW-1185">Reference proteome</keyword>
<gene>
    <name evidence="7" type="primary">yloA</name>
    <name evidence="5" type="synonym">rqcH</name>
    <name evidence="7" type="ORF">GCM10011391_20600</name>
</gene>
<keyword evidence="1 5" id="KW-0820">tRNA-binding</keyword>
<dbReference type="InterPro" id="IPR008532">
    <property type="entry name" value="NFACT_RNA-bd"/>
</dbReference>
<evidence type="ECO:0000256" key="2">
    <source>
        <dbReference type="ARBA" id="ARBA00022730"/>
    </source>
</evidence>
<dbReference type="RefSeq" id="WP_188693155.1">
    <property type="nucleotide sequence ID" value="NZ_BMIR01000008.1"/>
</dbReference>
<dbReference type="Gene3D" id="2.30.310.10">
    <property type="entry name" value="ibrinogen binding protein from staphylococcus aureus domain"/>
    <property type="match status" value="1"/>
</dbReference>
<dbReference type="InterPro" id="IPR043682">
    <property type="entry name" value="RqcH_bacterial"/>
</dbReference>
<evidence type="ECO:0000256" key="1">
    <source>
        <dbReference type="ARBA" id="ARBA00022555"/>
    </source>
</evidence>
<keyword evidence="4 5" id="KW-0648">Protein biosynthesis</keyword>
<dbReference type="GO" id="GO:0072344">
    <property type="term" value="P:rescue of stalled ribosome"/>
    <property type="evidence" value="ECO:0007669"/>
    <property type="project" value="UniProtKB-UniRule"/>
</dbReference>
<evidence type="ECO:0000313" key="7">
    <source>
        <dbReference type="EMBL" id="GGE41724.1"/>
    </source>
</evidence>
<dbReference type="PANTHER" id="PTHR15239:SF6">
    <property type="entry name" value="RIBOSOME QUALITY CONTROL COMPLEX SUBUNIT NEMF"/>
    <property type="match status" value="1"/>
</dbReference>
<comment type="similarity">
    <text evidence="5">Belongs to the NEMF family.</text>
</comment>
<proteinExistence type="inferred from homology"/>
<evidence type="ECO:0000256" key="4">
    <source>
        <dbReference type="ARBA" id="ARBA00022917"/>
    </source>
</evidence>
<keyword evidence="3 5" id="KW-0694">RNA-binding</keyword>
<dbReference type="HAMAP" id="MF_00844_B">
    <property type="entry name" value="RqcH_B"/>
    <property type="match status" value="1"/>
</dbReference>
<comment type="caution">
    <text evidence="7">The sequence shown here is derived from an EMBL/GenBank/DDBJ whole genome shotgun (WGS) entry which is preliminary data.</text>
</comment>
<dbReference type="Proteomes" id="UP000628775">
    <property type="component" value="Unassembled WGS sequence"/>
</dbReference>
<dbReference type="PANTHER" id="PTHR15239">
    <property type="entry name" value="NUCLEAR EXPORT MEDIATOR FACTOR NEMF"/>
    <property type="match status" value="1"/>
</dbReference>
<accession>A0A8J2VP82</accession>
<organism evidence="7 8">
    <name type="scientific">Pullulanibacillus camelliae</name>
    <dbReference type="NCBI Taxonomy" id="1707096"/>
    <lineage>
        <taxon>Bacteria</taxon>
        <taxon>Bacillati</taxon>
        <taxon>Bacillota</taxon>
        <taxon>Bacilli</taxon>
        <taxon>Bacillales</taxon>
        <taxon>Sporolactobacillaceae</taxon>
        <taxon>Pullulanibacillus</taxon>
    </lineage>
</organism>
<evidence type="ECO:0000256" key="5">
    <source>
        <dbReference type="HAMAP-Rule" id="MF_00844"/>
    </source>
</evidence>
<reference evidence="7" key="2">
    <citation type="submission" date="2020-09" db="EMBL/GenBank/DDBJ databases">
        <authorList>
            <person name="Sun Q."/>
            <person name="Zhou Y."/>
        </authorList>
    </citation>
    <scope>NUCLEOTIDE SEQUENCE</scope>
    <source>
        <strain evidence="7">CGMCC 1.15371</strain>
    </source>
</reference>
<dbReference type="GO" id="GO:0019843">
    <property type="term" value="F:rRNA binding"/>
    <property type="evidence" value="ECO:0007669"/>
    <property type="project" value="UniProtKB-UniRule"/>
</dbReference>
<dbReference type="AlphaFoldDB" id="A0A8J2VP82"/>